<evidence type="ECO:0000259" key="2">
    <source>
        <dbReference type="Pfam" id="PF07670"/>
    </source>
</evidence>
<name>A0A0L8AIC8_9BACT</name>
<comment type="caution">
    <text evidence="3">The sequence shown here is derived from an EMBL/GenBank/DDBJ whole genome shotgun (WGS) entry which is preliminary data.</text>
</comment>
<feature type="transmembrane region" description="Helical" evidence="1">
    <location>
        <begin position="385"/>
        <end position="409"/>
    </location>
</feature>
<gene>
    <name evidence="3" type="ORF">OB69_14965</name>
</gene>
<feature type="transmembrane region" description="Helical" evidence="1">
    <location>
        <begin position="5"/>
        <end position="24"/>
    </location>
</feature>
<keyword evidence="4" id="KW-1185">Reference proteome</keyword>
<organism evidence="3 4">
    <name type="scientific">Roseivirga seohaensis subsp. aquiponti</name>
    <dbReference type="NCBI Taxonomy" id="1566026"/>
    <lineage>
        <taxon>Bacteria</taxon>
        <taxon>Pseudomonadati</taxon>
        <taxon>Bacteroidota</taxon>
        <taxon>Cytophagia</taxon>
        <taxon>Cytophagales</taxon>
        <taxon>Roseivirgaceae</taxon>
        <taxon>Roseivirga</taxon>
    </lineage>
</organism>
<feature type="domain" description="Nucleoside transporter/FeoB GTPase Gate" evidence="2">
    <location>
        <begin position="276"/>
        <end position="380"/>
    </location>
</feature>
<dbReference type="OrthoDB" id="9805623at2"/>
<dbReference type="InterPro" id="IPR052549">
    <property type="entry name" value="SpmB"/>
</dbReference>
<evidence type="ECO:0000313" key="3">
    <source>
        <dbReference type="EMBL" id="KOF02022.1"/>
    </source>
</evidence>
<proteinExistence type="predicted"/>
<dbReference type="PANTHER" id="PTHR35793:SF2">
    <property type="entry name" value="INNER MEMBRANE PROTEIN YJIG"/>
    <property type="match status" value="1"/>
</dbReference>
<feature type="transmembrane region" description="Helical" evidence="1">
    <location>
        <begin position="141"/>
        <end position="161"/>
    </location>
</feature>
<sequence length="410" mass="44421">MALNYIWVAFFLIAFVVAFIKLIFFGDTEVFPAMIQSTFDMAKTGFELSLALTGVLTLWMGIMRVGEKGGVVAIIARFISPLFTKIFPDVPKDHPVFGPMVMNFSMNFLGLDNAATPLGLKAMSGLQELNTNKDTASNAQIMFLVLNTSGLTLIPVSIMAYRATEGAANPADIFIPILLATFFSTLAGLVTVALYQRINLLNKTILLYLGSLTAFIVFAIYYFQSIPQEQVQVISSVASSLILFTVIASFIGLALKNKINVYEAFIEGAKDGFNVAIKIIPYLVAILVAIGVFRQSGTLDIIVNGLREVFALTGMNTDFVDALPTALMKPLSGGGARGMMVESMRTFGADSFVGRLSSVFQGSTETTFYVLAVYFGSVNIKNSRYAVTAGLIADLVGVIAAIFIAYLFFY</sequence>
<keyword evidence="1" id="KW-0812">Transmembrane</keyword>
<feature type="transmembrane region" description="Helical" evidence="1">
    <location>
        <begin position="44"/>
        <end position="62"/>
    </location>
</feature>
<feature type="transmembrane region" description="Helical" evidence="1">
    <location>
        <begin position="275"/>
        <end position="293"/>
    </location>
</feature>
<feature type="transmembrane region" description="Helical" evidence="1">
    <location>
        <begin position="206"/>
        <end position="224"/>
    </location>
</feature>
<dbReference type="AlphaFoldDB" id="A0A0L8AIC8"/>
<feature type="domain" description="Nucleoside transporter/FeoB GTPase Gate" evidence="2">
    <location>
        <begin position="52"/>
        <end position="159"/>
    </location>
</feature>
<dbReference type="Pfam" id="PF07670">
    <property type="entry name" value="Gate"/>
    <property type="match status" value="2"/>
</dbReference>
<feature type="transmembrane region" description="Helical" evidence="1">
    <location>
        <begin position="236"/>
        <end position="255"/>
    </location>
</feature>
<dbReference type="GO" id="GO:0005886">
    <property type="term" value="C:plasma membrane"/>
    <property type="evidence" value="ECO:0007669"/>
    <property type="project" value="TreeGrafter"/>
</dbReference>
<protein>
    <submittedName>
        <fullName evidence="3">Membrane protein</fullName>
    </submittedName>
</protein>
<dbReference type="PATRIC" id="fig|1566026.4.peg.1308"/>
<dbReference type="Proteomes" id="UP000036908">
    <property type="component" value="Unassembled WGS sequence"/>
</dbReference>
<feature type="transmembrane region" description="Helical" evidence="1">
    <location>
        <begin position="173"/>
        <end position="194"/>
    </location>
</feature>
<dbReference type="EMBL" id="JSVA01000017">
    <property type="protein sequence ID" value="KOF02022.1"/>
    <property type="molecule type" value="Genomic_DNA"/>
</dbReference>
<dbReference type="PIRSF" id="PIRSF036542">
    <property type="entry name" value="SpmA_SpmB"/>
    <property type="match status" value="1"/>
</dbReference>
<keyword evidence="1" id="KW-1133">Transmembrane helix</keyword>
<dbReference type="InterPro" id="IPR011642">
    <property type="entry name" value="Gate_dom"/>
</dbReference>
<dbReference type="InterPro" id="IPR011415">
    <property type="entry name" value="SpmA_SpmB"/>
</dbReference>
<dbReference type="PANTHER" id="PTHR35793">
    <property type="entry name" value="INNER MEMBRANE PROTEIN YJIG"/>
    <property type="match status" value="1"/>
</dbReference>
<evidence type="ECO:0000313" key="4">
    <source>
        <dbReference type="Proteomes" id="UP000036908"/>
    </source>
</evidence>
<reference evidence="4" key="1">
    <citation type="submission" date="2014-11" db="EMBL/GenBank/DDBJ databases">
        <title>Genome sequencing of Roseivirga sp. D-25.</title>
        <authorList>
            <person name="Selvaratnam C."/>
            <person name="Thevarajoo S."/>
            <person name="Goh K.M."/>
            <person name="Eee R."/>
            <person name="Chan K.-G."/>
            <person name="Chong C.S."/>
        </authorList>
    </citation>
    <scope>NUCLEOTIDE SEQUENCE [LARGE SCALE GENOMIC DNA]</scope>
    <source>
        <strain evidence="4">D-25</strain>
    </source>
</reference>
<dbReference type="RefSeq" id="WP_053224550.1">
    <property type="nucleotide sequence ID" value="NZ_JSVA01000017.1"/>
</dbReference>
<accession>A0A0L8AIC8</accession>
<evidence type="ECO:0000256" key="1">
    <source>
        <dbReference type="SAM" id="Phobius"/>
    </source>
</evidence>
<keyword evidence="1" id="KW-0472">Membrane</keyword>